<dbReference type="HOGENOM" id="CLU_089542_5_0_1"/>
<dbReference type="PANTHER" id="PTHR31676:SF92">
    <property type="entry name" value="XYLANASE INHIBITOR C-TERMINAL DOMAIN-CONTAINING PROTEIN"/>
    <property type="match status" value="1"/>
</dbReference>
<reference evidence="1" key="3">
    <citation type="submission" date="2015-04" db="UniProtKB">
        <authorList>
            <consortium name="EnsemblPlants"/>
        </authorList>
    </citation>
    <scope>IDENTIFICATION</scope>
</reference>
<dbReference type="Pfam" id="PF04398">
    <property type="entry name" value="DUF538"/>
    <property type="match status" value="1"/>
</dbReference>
<evidence type="ECO:0000313" key="2">
    <source>
        <dbReference type="Proteomes" id="UP000032180"/>
    </source>
</evidence>
<reference evidence="1 2" key="1">
    <citation type="submission" date="2012-08" db="EMBL/GenBank/DDBJ databases">
        <title>Oryza genome evolution.</title>
        <authorList>
            <person name="Wing R.A."/>
        </authorList>
    </citation>
    <scope>NUCLEOTIDE SEQUENCE</scope>
</reference>
<accession>A0A0D9WXK5</accession>
<dbReference type="InterPro" id="IPR036758">
    <property type="entry name" value="At5g01610-like"/>
</dbReference>
<dbReference type="AlphaFoldDB" id="A0A0D9WXK5"/>
<evidence type="ECO:0000313" key="1">
    <source>
        <dbReference type="EnsemblPlants" id="LPERR07G08440.1"/>
    </source>
</evidence>
<organism evidence="1 2">
    <name type="scientific">Leersia perrieri</name>
    <dbReference type="NCBI Taxonomy" id="77586"/>
    <lineage>
        <taxon>Eukaryota</taxon>
        <taxon>Viridiplantae</taxon>
        <taxon>Streptophyta</taxon>
        <taxon>Embryophyta</taxon>
        <taxon>Tracheophyta</taxon>
        <taxon>Spermatophyta</taxon>
        <taxon>Magnoliopsida</taxon>
        <taxon>Liliopsida</taxon>
        <taxon>Poales</taxon>
        <taxon>Poaceae</taxon>
        <taxon>BOP clade</taxon>
        <taxon>Oryzoideae</taxon>
        <taxon>Oryzeae</taxon>
        <taxon>Oryzinae</taxon>
        <taxon>Leersia</taxon>
    </lineage>
</organism>
<dbReference type="PANTHER" id="PTHR31676">
    <property type="entry name" value="T31J12.3 PROTEIN-RELATED"/>
    <property type="match status" value="1"/>
</dbReference>
<keyword evidence="2" id="KW-1185">Reference proteome</keyword>
<proteinExistence type="predicted"/>
<dbReference type="Gramene" id="LPERR07G08440.1">
    <property type="protein sequence ID" value="LPERR07G08440.1"/>
    <property type="gene ID" value="LPERR07G08440"/>
</dbReference>
<dbReference type="Gene3D" id="2.30.240.10">
    <property type="entry name" value="At5g01610-like"/>
    <property type="match status" value="1"/>
</dbReference>
<dbReference type="EnsemblPlants" id="LPERR07G08440.1">
    <property type="protein sequence ID" value="LPERR07G08440.1"/>
    <property type="gene ID" value="LPERR07G08440"/>
</dbReference>
<dbReference type="Proteomes" id="UP000032180">
    <property type="component" value="Chromosome 7"/>
</dbReference>
<name>A0A0D9WXK5_9ORYZ</name>
<protein>
    <submittedName>
        <fullName evidence="1">Uncharacterized protein</fullName>
    </submittedName>
</protein>
<dbReference type="SUPFAM" id="SSF141562">
    <property type="entry name" value="At5g01610-like"/>
    <property type="match status" value="1"/>
</dbReference>
<reference evidence="2" key="2">
    <citation type="submission" date="2013-12" db="EMBL/GenBank/DDBJ databases">
        <authorList>
            <person name="Yu Y."/>
            <person name="Lee S."/>
            <person name="de Baynast K."/>
            <person name="Wissotski M."/>
            <person name="Liu L."/>
            <person name="Talag J."/>
            <person name="Goicoechea J."/>
            <person name="Angelova A."/>
            <person name="Jetty R."/>
            <person name="Kudrna D."/>
            <person name="Golser W."/>
            <person name="Rivera L."/>
            <person name="Zhang J."/>
            <person name="Wing R."/>
        </authorList>
    </citation>
    <scope>NUCLEOTIDE SEQUENCE</scope>
</reference>
<dbReference type="STRING" id="77586.A0A0D9WXK5"/>
<sequence>MATFLHLHAATNTTVYDILERNNIPQGFIPKGVKSYTLRPLESHLEARLGVGHCDLTFVAVGGKRFKFRFAHTFGGVIGYGALREVYGVSVQAEKGFAWVRISKVLRDAGAGDQLIILGEQEFDEYFPTSDFTVRPACSSIIGN</sequence>
<dbReference type="InterPro" id="IPR007493">
    <property type="entry name" value="DUF538"/>
</dbReference>